<sequence>MKNERKEFDEQTYSLKTSPKMTNLWEERETTNNETGPDEPTHDEEHYSTLEEGTLVESDIANHAQRLAVNYVRSLLLF</sequence>
<gene>
    <name evidence="2" type="ORF">EWE74_06810</name>
</gene>
<organism evidence="2 3">
    <name type="scientific">Sphingobacterium corticibacterium</name>
    <dbReference type="NCBI Taxonomy" id="2484746"/>
    <lineage>
        <taxon>Bacteria</taxon>
        <taxon>Pseudomonadati</taxon>
        <taxon>Bacteroidota</taxon>
        <taxon>Sphingobacteriia</taxon>
        <taxon>Sphingobacteriales</taxon>
        <taxon>Sphingobacteriaceae</taxon>
        <taxon>Sphingobacterium</taxon>
    </lineage>
</organism>
<feature type="compositionally biased region" description="Polar residues" evidence="1">
    <location>
        <begin position="11"/>
        <end position="21"/>
    </location>
</feature>
<evidence type="ECO:0000313" key="3">
    <source>
        <dbReference type="Proteomes" id="UP000292855"/>
    </source>
</evidence>
<name>A0A4Q6Y0M0_9SPHI</name>
<feature type="region of interest" description="Disordered" evidence="1">
    <location>
        <begin position="1"/>
        <end position="47"/>
    </location>
</feature>
<dbReference type="AlphaFoldDB" id="A0A4Q6Y0M0"/>
<dbReference type="RefSeq" id="WP_130140732.1">
    <property type="nucleotide sequence ID" value="NZ_SGIT01000001.1"/>
</dbReference>
<proteinExistence type="predicted"/>
<dbReference type="EMBL" id="SGIT01000001">
    <property type="protein sequence ID" value="RZF62506.1"/>
    <property type="molecule type" value="Genomic_DNA"/>
</dbReference>
<evidence type="ECO:0000256" key="1">
    <source>
        <dbReference type="SAM" id="MobiDB-lite"/>
    </source>
</evidence>
<reference evidence="2 3" key="1">
    <citation type="submission" date="2019-02" db="EMBL/GenBank/DDBJ databases">
        <authorList>
            <person name="Li Y."/>
        </authorList>
    </citation>
    <scope>NUCLEOTIDE SEQUENCE [LARGE SCALE GENOMIC DNA]</scope>
    <source>
        <strain evidence="2 3">30C10-4-7</strain>
    </source>
</reference>
<keyword evidence="3" id="KW-1185">Reference proteome</keyword>
<dbReference type="OrthoDB" id="9948298at2"/>
<accession>A0A4Q6Y0M0</accession>
<protein>
    <submittedName>
        <fullName evidence="2">Uncharacterized protein</fullName>
    </submittedName>
</protein>
<evidence type="ECO:0000313" key="2">
    <source>
        <dbReference type="EMBL" id="RZF62506.1"/>
    </source>
</evidence>
<comment type="caution">
    <text evidence="2">The sequence shown here is derived from an EMBL/GenBank/DDBJ whole genome shotgun (WGS) entry which is preliminary data.</text>
</comment>
<dbReference type="Proteomes" id="UP000292855">
    <property type="component" value="Unassembled WGS sequence"/>
</dbReference>